<sequence length="119" mass="13098">MKSMGGVAVLHPQDNINNKKSRRAIKYSHHATTNLPTNPPTFTDSRKQGPPKGILKKSNQNSEHMKTNPIEFFAGSAFVESPPPSSVPLPGFFTKNFVAPMQKNDPTTELRRILGLSLS</sequence>
<reference evidence="2 3" key="1">
    <citation type="journal article" date="2018" name="Mol. Plant">
        <title>The genome of Artemisia annua provides insight into the evolution of Asteraceae family and artemisinin biosynthesis.</title>
        <authorList>
            <person name="Shen Q."/>
            <person name="Zhang L."/>
            <person name="Liao Z."/>
            <person name="Wang S."/>
            <person name="Yan T."/>
            <person name="Shi P."/>
            <person name="Liu M."/>
            <person name="Fu X."/>
            <person name="Pan Q."/>
            <person name="Wang Y."/>
            <person name="Lv Z."/>
            <person name="Lu X."/>
            <person name="Zhang F."/>
            <person name="Jiang W."/>
            <person name="Ma Y."/>
            <person name="Chen M."/>
            <person name="Hao X."/>
            <person name="Li L."/>
            <person name="Tang Y."/>
            <person name="Lv G."/>
            <person name="Zhou Y."/>
            <person name="Sun X."/>
            <person name="Brodelius P.E."/>
            <person name="Rose J.K.C."/>
            <person name="Tang K."/>
        </authorList>
    </citation>
    <scope>NUCLEOTIDE SEQUENCE [LARGE SCALE GENOMIC DNA]</scope>
    <source>
        <strain evidence="3">cv. Huhao1</strain>
        <tissue evidence="2">Leaf</tissue>
    </source>
</reference>
<dbReference type="GO" id="GO:0016071">
    <property type="term" value="P:mRNA metabolic process"/>
    <property type="evidence" value="ECO:0007669"/>
    <property type="project" value="UniProtKB-ARBA"/>
</dbReference>
<dbReference type="Pfam" id="PF15365">
    <property type="entry name" value="PNRC"/>
    <property type="match status" value="1"/>
</dbReference>
<dbReference type="OrthoDB" id="1113087at2759"/>
<dbReference type="PANTHER" id="PTHR33670:SF17">
    <property type="entry name" value="ANTHER-SPECIFIC PROLINE-RICH PROTEIN APG"/>
    <property type="match status" value="1"/>
</dbReference>
<dbReference type="EMBL" id="PKPP01000511">
    <property type="protein sequence ID" value="PWA91873.1"/>
    <property type="molecule type" value="Genomic_DNA"/>
</dbReference>
<dbReference type="PANTHER" id="PTHR33670">
    <property type="entry name" value="SPLICING FACTOR, PROLINE- AND GLUTAMINE-RICH-LIKE"/>
    <property type="match status" value="1"/>
</dbReference>
<gene>
    <name evidence="2" type="ORF">CTI12_AA086000</name>
</gene>
<accession>A0A2U1Q1Q0</accession>
<evidence type="ECO:0000256" key="1">
    <source>
        <dbReference type="SAM" id="MobiDB-lite"/>
    </source>
</evidence>
<feature type="compositionally biased region" description="Low complexity" evidence="1">
    <location>
        <begin position="32"/>
        <end position="43"/>
    </location>
</feature>
<organism evidence="2 3">
    <name type="scientific">Artemisia annua</name>
    <name type="common">Sweet wormwood</name>
    <dbReference type="NCBI Taxonomy" id="35608"/>
    <lineage>
        <taxon>Eukaryota</taxon>
        <taxon>Viridiplantae</taxon>
        <taxon>Streptophyta</taxon>
        <taxon>Embryophyta</taxon>
        <taxon>Tracheophyta</taxon>
        <taxon>Spermatophyta</taxon>
        <taxon>Magnoliopsida</taxon>
        <taxon>eudicotyledons</taxon>
        <taxon>Gunneridae</taxon>
        <taxon>Pentapetalae</taxon>
        <taxon>asterids</taxon>
        <taxon>campanulids</taxon>
        <taxon>Asterales</taxon>
        <taxon>Asteraceae</taxon>
        <taxon>Asteroideae</taxon>
        <taxon>Anthemideae</taxon>
        <taxon>Artemisiinae</taxon>
        <taxon>Artemisia</taxon>
    </lineage>
</organism>
<proteinExistence type="predicted"/>
<dbReference type="STRING" id="35608.A0A2U1Q1Q0"/>
<dbReference type="InterPro" id="IPR028322">
    <property type="entry name" value="PNRC-like_rgn"/>
</dbReference>
<feature type="region of interest" description="Disordered" evidence="1">
    <location>
        <begin position="29"/>
        <end position="66"/>
    </location>
</feature>
<dbReference type="Proteomes" id="UP000245207">
    <property type="component" value="Unassembled WGS sequence"/>
</dbReference>
<evidence type="ECO:0000313" key="3">
    <source>
        <dbReference type="Proteomes" id="UP000245207"/>
    </source>
</evidence>
<protein>
    <submittedName>
        <fullName evidence="2">Uncharacterized protein</fullName>
    </submittedName>
</protein>
<dbReference type="AlphaFoldDB" id="A0A2U1Q1Q0"/>
<keyword evidence="3" id="KW-1185">Reference proteome</keyword>
<name>A0A2U1Q1Q0_ARTAN</name>
<evidence type="ECO:0000313" key="2">
    <source>
        <dbReference type="EMBL" id="PWA91873.1"/>
    </source>
</evidence>
<comment type="caution">
    <text evidence="2">The sequence shown here is derived from an EMBL/GenBank/DDBJ whole genome shotgun (WGS) entry which is preliminary data.</text>
</comment>